<evidence type="ECO:0000313" key="4">
    <source>
        <dbReference type="Proteomes" id="UP000238426"/>
    </source>
</evidence>
<keyword evidence="4" id="KW-1185">Reference proteome</keyword>
<feature type="transmembrane region" description="Helical" evidence="1">
    <location>
        <begin position="7"/>
        <end position="27"/>
    </location>
</feature>
<dbReference type="AlphaFoldDB" id="A0A2T1N8U8"/>
<dbReference type="Pfam" id="PF02470">
    <property type="entry name" value="MlaD"/>
    <property type="match status" value="1"/>
</dbReference>
<evidence type="ECO:0000259" key="2">
    <source>
        <dbReference type="Pfam" id="PF02470"/>
    </source>
</evidence>
<organism evidence="3 4">
    <name type="scientific">Aurantibacter aestuarii</name>
    <dbReference type="NCBI Taxonomy" id="1266046"/>
    <lineage>
        <taxon>Bacteria</taxon>
        <taxon>Pseudomonadati</taxon>
        <taxon>Bacteroidota</taxon>
        <taxon>Flavobacteriia</taxon>
        <taxon>Flavobacteriales</taxon>
        <taxon>Flavobacteriaceae</taxon>
        <taxon>Aurantibacter</taxon>
    </lineage>
</organism>
<dbReference type="OrthoDB" id="9769132at2"/>
<accession>A0A2T1N8U8</accession>
<dbReference type="PANTHER" id="PTHR33371">
    <property type="entry name" value="INTERMEMBRANE PHOSPHOLIPID TRANSPORT SYSTEM BINDING PROTEIN MLAD-RELATED"/>
    <property type="match status" value="1"/>
</dbReference>
<evidence type="ECO:0000256" key="1">
    <source>
        <dbReference type="SAM" id="Phobius"/>
    </source>
</evidence>
<dbReference type="RefSeq" id="WP_106463428.1">
    <property type="nucleotide sequence ID" value="NZ_PXOQ01000009.1"/>
</dbReference>
<comment type="caution">
    <text evidence="3">The sequence shown here is derived from an EMBL/GenBank/DDBJ whole genome shotgun (WGS) entry which is preliminary data.</text>
</comment>
<gene>
    <name evidence="3" type="ORF">C7H52_08265</name>
</gene>
<dbReference type="Proteomes" id="UP000238426">
    <property type="component" value="Unassembled WGS sequence"/>
</dbReference>
<evidence type="ECO:0000313" key="3">
    <source>
        <dbReference type="EMBL" id="PSG88289.1"/>
    </source>
</evidence>
<name>A0A2T1N8U8_9FLAO</name>
<keyword evidence="1" id="KW-1133">Transmembrane helix</keyword>
<keyword evidence="1" id="KW-0472">Membrane</keyword>
<protein>
    <submittedName>
        <fullName evidence="3">MCE family protein</fullName>
    </submittedName>
</protein>
<reference evidence="3 4" key="1">
    <citation type="submission" date="2018-03" db="EMBL/GenBank/DDBJ databases">
        <title>Mesoflavibacter sp. HG37 and Mesoflavibacter sp. HG96 sp.nov., two marine bacteria isolated from seawater of Western Pacific Ocean.</title>
        <authorList>
            <person name="Cheng H."/>
            <person name="Wu Y.-H."/>
            <person name="Guo L.-L."/>
            <person name="Xu X.-W."/>
        </authorList>
    </citation>
    <scope>NUCLEOTIDE SEQUENCE [LARGE SCALE GENOMIC DNA]</scope>
    <source>
        <strain evidence="3 4">KCTC 32269</strain>
    </source>
</reference>
<dbReference type="EMBL" id="PXOQ01000009">
    <property type="protein sequence ID" value="PSG88289.1"/>
    <property type="molecule type" value="Genomic_DNA"/>
</dbReference>
<sequence>MKLSLEVKTAILVILGILFFIFGYNYLKGKNLLEIDNTYYTSFDFNGLKPSSPVTIKGNNIGKITEIKYDFSTGETRVAFTVDPQLKFSKNSTVRLYQEGLMGGNALAIIPAEGGPLAEPGDFIKSDVEKSLVESLSSNFSGLSSDLDSTIKTADSLLLGLNRIVYDESHKGLKNGIFELNKTLIAFKELSYNINGLVANNDKKIAALLTNFETTSKNLATISEDLEKTNLDETVAKLDSALTSLNTIMAGVENGKGSIGKLLNDDKLYNNLEGASKQLEQLLQDFKLNPKRYVHFSVFGKKAKRYDADGNEIKDKN</sequence>
<proteinExistence type="predicted"/>
<keyword evidence="1" id="KW-0812">Transmembrane</keyword>
<dbReference type="PANTHER" id="PTHR33371:SF4">
    <property type="entry name" value="INTERMEMBRANE PHOSPHOLIPID TRANSPORT SYSTEM BINDING PROTEIN MLAD"/>
    <property type="match status" value="1"/>
</dbReference>
<dbReference type="InterPro" id="IPR003399">
    <property type="entry name" value="Mce/MlaD"/>
</dbReference>
<dbReference type="InterPro" id="IPR052336">
    <property type="entry name" value="MlaD_Phospholipid_Transporter"/>
</dbReference>
<feature type="domain" description="Mce/MlaD" evidence="2">
    <location>
        <begin position="41"/>
        <end position="111"/>
    </location>
</feature>